<sequence>MQRGDLHHMFRSQKLEEERLMNEVEKLKVREDAMKEKENMLAQRFNTEVENFKSDYERQHSARNQELMRWESRLEAERSKLDGKKEEYLKCQKELATFKEKCFQLQSSVETSKLLSEDLKKRKQDVEQKLAEMKDYHALKEKEVFLTKDIEHLTQRLTETNLHCKAQEKRHHKLVKDLTETTGKPSKEVVILRQELKTAKETYYEKERASYEERRTLEIQLESEIQRANHFQKICEEQVSTQRFLETEIENLKMMQEQTERLLSMELRHQNANNSNVSSSTRRNLTAQKTASRRKTGQDVSLRRHEISTRVPMRRPEAEDSSTMDESSLASIIEDKKSFQKFEREAAALDASYRDFQSRVIVPPGHSVASIPSSLTFRRLASYHSIHSPPPLPSDTNVGFGGFNLAAQGIMIRS</sequence>
<evidence type="ECO:0000256" key="2">
    <source>
        <dbReference type="SAM" id="MobiDB-lite"/>
    </source>
</evidence>
<keyword evidence="1" id="KW-0175">Coiled coil</keyword>
<dbReference type="GO" id="GO:0005813">
    <property type="term" value="C:centrosome"/>
    <property type="evidence" value="ECO:0007669"/>
    <property type="project" value="TreeGrafter"/>
</dbReference>
<dbReference type="PANTHER" id="PTHR39063:SF1">
    <property type="entry name" value="OFD1 CENTRIOLE AND CENTRIOLAR SATELLITE PROTEIN"/>
    <property type="match status" value="1"/>
</dbReference>
<accession>A0A6S7GZZ3</accession>
<dbReference type="Proteomes" id="UP001152795">
    <property type="component" value="Unassembled WGS sequence"/>
</dbReference>
<dbReference type="GO" id="GO:0036064">
    <property type="term" value="C:ciliary basal body"/>
    <property type="evidence" value="ECO:0007669"/>
    <property type="project" value="TreeGrafter"/>
</dbReference>
<organism evidence="3 4">
    <name type="scientific">Paramuricea clavata</name>
    <name type="common">Red gorgonian</name>
    <name type="synonym">Violescent sea-whip</name>
    <dbReference type="NCBI Taxonomy" id="317549"/>
    <lineage>
        <taxon>Eukaryota</taxon>
        <taxon>Metazoa</taxon>
        <taxon>Cnidaria</taxon>
        <taxon>Anthozoa</taxon>
        <taxon>Octocorallia</taxon>
        <taxon>Malacalcyonacea</taxon>
        <taxon>Plexauridae</taxon>
        <taxon>Paramuricea</taxon>
    </lineage>
</organism>
<feature type="region of interest" description="Disordered" evidence="2">
    <location>
        <begin position="271"/>
        <end position="301"/>
    </location>
</feature>
<dbReference type="GO" id="GO:0060287">
    <property type="term" value="P:epithelial cilium movement involved in determination of left/right asymmetry"/>
    <property type="evidence" value="ECO:0007669"/>
    <property type="project" value="TreeGrafter"/>
</dbReference>
<feature type="compositionally biased region" description="Low complexity" evidence="2">
    <location>
        <begin position="271"/>
        <end position="280"/>
    </location>
</feature>
<dbReference type="PANTHER" id="PTHR39063">
    <property type="entry name" value="ORAL-FACIAL-DIGITAL SYNDROME 1 PROTEIN HOMOLOG"/>
    <property type="match status" value="1"/>
</dbReference>
<feature type="coiled-coil region" evidence="1">
    <location>
        <begin position="10"/>
        <end position="37"/>
    </location>
</feature>
<dbReference type="EMBL" id="CACRXK020002747">
    <property type="protein sequence ID" value="CAB3995852.1"/>
    <property type="molecule type" value="Genomic_DNA"/>
</dbReference>
<dbReference type="GO" id="GO:0005576">
    <property type="term" value="C:extracellular region"/>
    <property type="evidence" value="ECO:0007669"/>
    <property type="project" value="GOC"/>
</dbReference>
<protein>
    <submittedName>
        <fullName evidence="3">Uncharacterized protein</fullName>
    </submittedName>
</protein>
<dbReference type="InterPro" id="IPR055289">
    <property type="entry name" value="OFD1"/>
</dbReference>
<comment type="caution">
    <text evidence="3">The sequence shown here is derived from an EMBL/GenBank/DDBJ whole genome shotgun (WGS) entry which is preliminary data.</text>
</comment>
<dbReference type="OrthoDB" id="206339at2759"/>
<evidence type="ECO:0000313" key="3">
    <source>
        <dbReference type="EMBL" id="CAB3995852.1"/>
    </source>
</evidence>
<proteinExistence type="predicted"/>
<dbReference type="AlphaFoldDB" id="A0A6S7GZZ3"/>
<evidence type="ECO:0000256" key="1">
    <source>
        <dbReference type="SAM" id="Coils"/>
    </source>
</evidence>
<keyword evidence="4" id="KW-1185">Reference proteome</keyword>
<name>A0A6S7GZZ3_PARCT</name>
<feature type="coiled-coil region" evidence="1">
    <location>
        <begin position="67"/>
        <end position="143"/>
    </location>
</feature>
<evidence type="ECO:0000313" key="4">
    <source>
        <dbReference type="Proteomes" id="UP001152795"/>
    </source>
</evidence>
<reference evidence="3" key="1">
    <citation type="submission" date="2020-04" db="EMBL/GenBank/DDBJ databases">
        <authorList>
            <person name="Alioto T."/>
            <person name="Alioto T."/>
            <person name="Gomez Garrido J."/>
        </authorList>
    </citation>
    <scope>NUCLEOTIDE SEQUENCE</scope>
    <source>
        <strain evidence="3">A484AB</strain>
    </source>
</reference>
<feature type="compositionally biased region" description="Polar residues" evidence="2">
    <location>
        <begin position="281"/>
        <end position="290"/>
    </location>
</feature>
<gene>
    <name evidence="3" type="ORF">PACLA_8A046930</name>
</gene>